<evidence type="ECO:0000313" key="1">
    <source>
        <dbReference type="EMBL" id="PED81568.1"/>
    </source>
</evidence>
<evidence type="ECO:0008006" key="3">
    <source>
        <dbReference type="Google" id="ProtNLM"/>
    </source>
</evidence>
<protein>
    <recommendedName>
        <fullName evidence="3">WXG100 family type VII secretion target</fullName>
    </recommendedName>
</protein>
<proteinExistence type="predicted"/>
<dbReference type="InterPro" id="IPR010310">
    <property type="entry name" value="T7SS_ESAT-6-like"/>
</dbReference>
<dbReference type="Proteomes" id="UP000221020">
    <property type="component" value="Unassembled WGS sequence"/>
</dbReference>
<name>A0AA91VAI9_9BACI</name>
<gene>
    <name evidence="1" type="ORF">CON65_16295</name>
</gene>
<dbReference type="EMBL" id="NVOR01000059">
    <property type="protein sequence ID" value="PED81568.1"/>
    <property type="molecule type" value="Genomic_DNA"/>
</dbReference>
<comment type="caution">
    <text evidence="1">The sequence shown here is derived from an EMBL/GenBank/DDBJ whole genome shotgun (WGS) entry which is preliminary data.</text>
</comment>
<sequence>KMDLYRRRFTMDISRFTALANMYSEAASKVIESQNQLKASVESNGEKWVGEKREKFDQKYQEIQLAYSNYAQELMNTSAALRSAAIQIEKIYNELVHGK</sequence>
<dbReference type="RefSeq" id="WP_097963265.1">
    <property type="nucleotide sequence ID" value="NZ_NVOR01000059.1"/>
</dbReference>
<dbReference type="Gene3D" id="1.10.287.850">
    <property type="entry name" value="HP0062-like domain"/>
    <property type="match status" value="1"/>
</dbReference>
<evidence type="ECO:0000313" key="2">
    <source>
        <dbReference type="Proteomes" id="UP000221020"/>
    </source>
</evidence>
<dbReference type="Pfam" id="PF06013">
    <property type="entry name" value="WXG100"/>
    <property type="match status" value="1"/>
</dbReference>
<accession>A0AA91VAI9</accession>
<dbReference type="AlphaFoldDB" id="A0AA91VAI9"/>
<reference evidence="1 2" key="1">
    <citation type="submission" date="2017-09" db="EMBL/GenBank/DDBJ databases">
        <title>Large-scale bioinformatics analysis of Bacillus genomes uncovers conserved roles of natural products in bacterial physiology.</title>
        <authorList>
            <consortium name="Agbiome Team Llc"/>
            <person name="Bleich R.M."/>
            <person name="Grubbs K.J."/>
            <person name="Santa Maria K.C."/>
            <person name="Allen S.E."/>
            <person name="Farag S."/>
            <person name="Shank E.A."/>
            <person name="Bowers A."/>
        </authorList>
    </citation>
    <scope>NUCLEOTIDE SEQUENCE [LARGE SCALE GENOMIC DNA]</scope>
    <source>
        <strain evidence="1 2">AFS092012</strain>
    </source>
</reference>
<feature type="non-terminal residue" evidence="1">
    <location>
        <position position="1"/>
    </location>
</feature>
<organism evidence="1 2">
    <name type="scientific">Bacillus pseudomycoides</name>
    <dbReference type="NCBI Taxonomy" id="64104"/>
    <lineage>
        <taxon>Bacteria</taxon>
        <taxon>Bacillati</taxon>
        <taxon>Bacillota</taxon>
        <taxon>Bacilli</taxon>
        <taxon>Bacillales</taxon>
        <taxon>Bacillaceae</taxon>
        <taxon>Bacillus</taxon>
        <taxon>Bacillus cereus group</taxon>
    </lineage>
</organism>
<dbReference type="InterPro" id="IPR036689">
    <property type="entry name" value="ESAT-6-like_sf"/>
</dbReference>
<dbReference type="SUPFAM" id="SSF140453">
    <property type="entry name" value="EsxAB dimer-like"/>
    <property type="match status" value="1"/>
</dbReference>